<accession>A0A821XDU5</accession>
<comment type="caution">
    <text evidence="2">The sequence shown here is derived from an EMBL/GenBank/DDBJ whole genome shotgun (WGS) entry which is preliminary data.</text>
</comment>
<dbReference type="AlphaFoldDB" id="A0A821XDU5"/>
<evidence type="ECO:0000256" key="1">
    <source>
        <dbReference type="SAM" id="MobiDB-lite"/>
    </source>
</evidence>
<gene>
    <name evidence="2" type="ORF">PMACD_LOCUS14691</name>
</gene>
<sequence>PVDLDRVDGVSRPRCERLERVHEDEADVTDLERDEPADSGFGDGVGALLRDGSRGGTSNLESPRCCRCQEKNALCCTTKQNMRSGGALKCE</sequence>
<name>A0A821XDU5_9NEOP</name>
<dbReference type="EMBL" id="CAJOBZ010000066">
    <property type="protein sequence ID" value="CAF4940580.1"/>
    <property type="molecule type" value="Genomic_DNA"/>
</dbReference>
<feature type="region of interest" description="Disordered" evidence="1">
    <location>
        <begin position="21"/>
        <end position="63"/>
    </location>
</feature>
<organism evidence="2 3">
    <name type="scientific">Pieris macdunnoughi</name>
    <dbReference type="NCBI Taxonomy" id="345717"/>
    <lineage>
        <taxon>Eukaryota</taxon>
        <taxon>Metazoa</taxon>
        <taxon>Ecdysozoa</taxon>
        <taxon>Arthropoda</taxon>
        <taxon>Hexapoda</taxon>
        <taxon>Insecta</taxon>
        <taxon>Pterygota</taxon>
        <taxon>Neoptera</taxon>
        <taxon>Endopterygota</taxon>
        <taxon>Lepidoptera</taxon>
        <taxon>Glossata</taxon>
        <taxon>Ditrysia</taxon>
        <taxon>Papilionoidea</taxon>
        <taxon>Pieridae</taxon>
        <taxon>Pierinae</taxon>
        <taxon>Pieris</taxon>
    </lineage>
</organism>
<evidence type="ECO:0000313" key="2">
    <source>
        <dbReference type="EMBL" id="CAF4940580.1"/>
    </source>
</evidence>
<keyword evidence="3" id="KW-1185">Reference proteome</keyword>
<feature type="non-terminal residue" evidence="2">
    <location>
        <position position="91"/>
    </location>
</feature>
<proteinExistence type="predicted"/>
<protein>
    <submittedName>
        <fullName evidence="2">Uncharacterized protein</fullName>
    </submittedName>
</protein>
<evidence type="ECO:0000313" key="3">
    <source>
        <dbReference type="Proteomes" id="UP000663880"/>
    </source>
</evidence>
<reference evidence="2" key="1">
    <citation type="submission" date="2021-02" db="EMBL/GenBank/DDBJ databases">
        <authorList>
            <person name="Steward A R."/>
        </authorList>
    </citation>
    <scope>NUCLEOTIDE SEQUENCE</scope>
</reference>
<dbReference type="Proteomes" id="UP000663880">
    <property type="component" value="Unassembled WGS sequence"/>
</dbReference>